<feature type="transmembrane region" description="Helical" evidence="12">
    <location>
        <begin position="302"/>
        <end position="329"/>
    </location>
</feature>
<keyword evidence="3" id="KW-1003">Cell membrane</keyword>
<dbReference type="PROSITE" id="PS51098">
    <property type="entry name" value="PTS_EIIB_TYPE_1"/>
    <property type="match status" value="1"/>
</dbReference>
<dbReference type="PROSITE" id="PS51103">
    <property type="entry name" value="PTS_EIIC_TYPE_1"/>
    <property type="match status" value="1"/>
</dbReference>
<dbReference type="EMBL" id="PUJU01000015">
    <property type="protein sequence ID" value="NHB87914.1"/>
    <property type="molecule type" value="Genomic_DNA"/>
</dbReference>
<evidence type="ECO:0000259" key="14">
    <source>
        <dbReference type="PROSITE" id="PS51103"/>
    </source>
</evidence>
<evidence type="ECO:0000313" key="15">
    <source>
        <dbReference type="EMBL" id="NHB87914.1"/>
    </source>
</evidence>
<name>A0ABX0GGJ8_9GAMM</name>
<feature type="transmembrane region" description="Helical" evidence="12">
    <location>
        <begin position="183"/>
        <end position="201"/>
    </location>
</feature>
<evidence type="ECO:0000256" key="7">
    <source>
        <dbReference type="ARBA" id="ARBA00022692"/>
    </source>
</evidence>
<dbReference type="InterPro" id="IPR018113">
    <property type="entry name" value="PTrfase_EIIB_Cys"/>
</dbReference>
<accession>A0ABX0GGJ8</accession>
<evidence type="ECO:0000256" key="5">
    <source>
        <dbReference type="ARBA" id="ARBA00022679"/>
    </source>
</evidence>
<evidence type="ECO:0000256" key="6">
    <source>
        <dbReference type="ARBA" id="ARBA00022683"/>
    </source>
</evidence>
<dbReference type="InterPro" id="IPR003352">
    <property type="entry name" value="PTS_EIIC"/>
</dbReference>
<dbReference type="Pfam" id="PF02378">
    <property type="entry name" value="PTS_EIIC"/>
    <property type="match status" value="1"/>
</dbReference>
<feature type="transmembrane region" description="Helical" evidence="12">
    <location>
        <begin position="445"/>
        <end position="465"/>
    </location>
</feature>
<evidence type="ECO:0000256" key="1">
    <source>
        <dbReference type="ARBA" id="ARBA00004651"/>
    </source>
</evidence>
<dbReference type="InterPro" id="IPR036878">
    <property type="entry name" value="Glu_permease_IIB"/>
</dbReference>
<evidence type="ECO:0000259" key="13">
    <source>
        <dbReference type="PROSITE" id="PS51098"/>
    </source>
</evidence>
<feature type="domain" description="PTS EIIB type-1" evidence="13">
    <location>
        <begin position="4"/>
        <end position="86"/>
    </location>
</feature>
<keyword evidence="9 12" id="KW-1133">Transmembrane helix</keyword>
<feature type="transmembrane region" description="Helical" evidence="12">
    <location>
        <begin position="111"/>
        <end position="136"/>
    </location>
</feature>
<feature type="transmembrane region" description="Helical" evidence="12">
    <location>
        <begin position="370"/>
        <end position="391"/>
    </location>
</feature>
<protein>
    <submittedName>
        <fullName evidence="15">Beta-1,6-galactofuranosyltransferase</fullName>
    </submittedName>
</protein>
<dbReference type="Pfam" id="PF00367">
    <property type="entry name" value="PTS_EIIB"/>
    <property type="match status" value="1"/>
</dbReference>
<dbReference type="Proteomes" id="UP000697802">
    <property type="component" value="Unassembled WGS sequence"/>
</dbReference>
<keyword evidence="8" id="KW-0418">Kinase</keyword>
<keyword evidence="7 12" id="KW-0812">Transmembrane</keyword>
<dbReference type="PANTHER" id="PTHR30175">
    <property type="entry name" value="PHOSPHOTRANSFERASE SYSTEM TRANSPORT PROTEIN"/>
    <property type="match status" value="1"/>
</dbReference>
<keyword evidence="10 12" id="KW-0472">Membrane</keyword>
<dbReference type="CDD" id="cd00212">
    <property type="entry name" value="PTS_IIB_glc"/>
    <property type="match status" value="1"/>
</dbReference>
<feature type="domain" description="PTS EIIC type-1" evidence="14">
    <location>
        <begin position="117"/>
        <end position="480"/>
    </location>
</feature>
<sequence length="500" mass="54344">MRYESLADKIVSTIGGKENIFSLVHCATRLRFKLKDRDLANSELLKQVTGIITVVESGGQYQVVIGSHVGDVYDDINNKYLQDNIEKNEVKQSVTSQQEIKKENAKGLKRIFNVAIDIISSIFTPLLGVLVAAGLIKGILALSNVFDWMSVDSGTYKILFATGDAMLYFMPILLGYTAGKRFGGTPFITMVIGAALTYPTMTETFKLSQATPGLHLDFLGIPITFINYSSTVVPIILSAWFSCFLEKKLNSWFHASFKIFITPFLCLLITVPLTFLVIGPVATELSNGLAAGYLFFYQLNPVIAGILMGAIWQVCVIFGLHWGLIPIIINNMMTQGKDMLSPLLQPAIFGQAGATLGVFLRTRDKNMKTLSGTAFISSLFGITEPSIYGVTLPLKRPFIIGCIGGALGGAVVGFYSGTAHNFGGMGVFAFTSFISPAGIDNAFWSVILGSLGSFIFSCIATYLFGVPSEAKVSQSISAQQINLNADKKHRIKTISPKFNK</sequence>
<feature type="transmembrane region" description="Helical" evidence="12">
    <location>
        <begin position="221"/>
        <end position="245"/>
    </location>
</feature>
<evidence type="ECO:0000313" key="16">
    <source>
        <dbReference type="Proteomes" id="UP000697802"/>
    </source>
</evidence>
<evidence type="ECO:0000256" key="10">
    <source>
        <dbReference type="ARBA" id="ARBA00023136"/>
    </source>
</evidence>
<keyword evidence="6" id="KW-0598">Phosphotransferase system</keyword>
<dbReference type="RefSeq" id="WP_133813674.1">
    <property type="nucleotide sequence ID" value="NZ_CAWPIF010000015.1"/>
</dbReference>
<dbReference type="InterPro" id="IPR001996">
    <property type="entry name" value="PTS_IIB_1"/>
</dbReference>
<reference evidence="15 16" key="1">
    <citation type="submission" date="2018-02" db="EMBL/GenBank/DDBJ databases">
        <authorList>
            <person name="Machado R.A."/>
        </authorList>
    </citation>
    <scope>NUCLEOTIDE SEQUENCE [LARGE SCALE GENOMIC DNA]</scope>
    <source>
        <strain evidence="15 16">T327</strain>
    </source>
</reference>
<keyword evidence="4" id="KW-0762">Sugar transport</keyword>
<dbReference type="Gene3D" id="3.30.1360.60">
    <property type="entry name" value="Glucose permease domain IIB"/>
    <property type="match status" value="1"/>
</dbReference>
<dbReference type="InterPro" id="IPR050558">
    <property type="entry name" value="PTS_Sugar-Specific_Components"/>
</dbReference>
<organism evidence="15 16">
    <name type="scientific">Photorhabdus tasmaniensis</name>
    <dbReference type="NCBI Taxonomy" id="1004159"/>
    <lineage>
        <taxon>Bacteria</taxon>
        <taxon>Pseudomonadati</taxon>
        <taxon>Pseudomonadota</taxon>
        <taxon>Gammaproteobacteria</taxon>
        <taxon>Enterobacterales</taxon>
        <taxon>Morganellaceae</taxon>
        <taxon>Photorhabdus</taxon>
    </lineage>
</organism>
<evidence type="ECO:0000256" key="12">
    <source>
        <dbReference type="SAM" id="Phobius"/>
    </source>
</evidence>
<evidence type="ECO:0000256" key="11">
    <source>
        <dbReference type="PROSITE-ProRule" id="PRU00421"/>
    </source>
</evidence>
<dbReference type="PROSITE" id="PS01035">
    <property type="entry name" value="PTS_EIIB_TYPE_1_CYS"/>
    <property type="match status" value="1"/>
</dbReference>
<evidence type="ECO:0000256" key="3">
    <source>
        <dbReference type="ARBA" id="ARBA00022475"/>
    </source>
</evidence>
<dbReference type="PANTHER" id="PTHR30175:SF1">
    <property type="entry name" value="PTS SYSTEM ARBUTIN-, CELLOBIOSE-, AND SALICIN-SPECIFIC EIIBC COMPONENT-RELATED"/>
    <property type="match status" value="1"/>
</dbReference>
<keyword evidence="16" id="KW-1185">Reference proteome</keyword>
<keyword evidence="2" id="KW-0813">Transport</keyword>
<evidence type="ECO:0000256" key="9">
    <source>
        <dbReference type="ARBA" id="ARBA00022989"/>
    </source>
</evidence>
<dbReference type="SUPFAM" id="SSF55604">
    <property type="entry name" value="Glucose permease domain IIB"/>
    <property type="match status" value="1"/>
</dbReference>
<evidence type="ECO:0000256" key="8">
    <source>
        <dbReference type="ARBA" id="ARBA00022777"/>
    </source>
</evidence>
<evidence type="ECO:0000256" key="4">
    <source>
        <dbReference type="ARBA" id="ARBA00022597"/>
    </source>
</evidence>
<comment type="subcellular location">
    <subcellularLocation>
        <location evidence="1">Cell membrane</location>
        <topology evidence="1">Multi-pass membrane protein</topology>
    </subcellularLocation>
</comment>
<evidence type="ECO:0000256" key="2">
    <source>
        <dbReference type="ARBA" id="ARBA00022448"/>
    </source>
</evidence>
<comment type="caution">
    <text evidence="15">The sequence shown here is derived from an EMBL/GenBank/DDBJ whole genome shotgun (WGS) entry which is preliminary data.</text>
</comment>
<dbReference type="InterPro" id="IPR013013">
    <property type="entry name" value="PTS_EIIC_1"/>
</dbReference>
<feature type="transmembrane region" description="Helical" evidence="12">
    <location>
        <begin position="397"/>
        <end position="415"/>
    </location>
</feature>
<feature type="active site" description="Phosphocysteine intermediate; for EIIB activity" evidence="11">
    <location>
        <position position="26"/>
    </location>
</feature>
<proteinExistence type="predicted"/>
<feature type="transmembrane region" description="Helical" evidence="12">
    <location>
        <begin position="156"/>
        <end position="176"/>
    </location>
</feature>
<feature type="transmembrane region" description="Helical" evidence="12">
    <location>
        <begin position="257"/>
        <end position="282"/>
    </location>
</feature>
<feature type="transmembrane region" description="Helical" evidence="12">
    <location>
        <begin position="422"/>
        <end position="439"/>
    </location>
</feature>
<keyword evidence="5" id="KW-0808">Transferase</keyword>
<gene>
    <name evidence="15" type="ORF">C5471_09415</name>
</gene>